<dbReference type="EMBL" id="FMHU01000002">
    <property type="protein sequence ID" value="SCL24483.1"/>
    <property type="molecule type" value="Genomic_DNA"/>
</dbReference>
<dbReference type="PANTHER" id="PTHR21310">
    <property type="entry name" value="AMINOGLYCOSIDE PHOSPHOTRANSFERASE-RELATED-RELATED"/>
    <property type="match status" value="1"/>
</dbReference>
<dbReference type="AlphaFoldDB" id="A0A1C6S4U7"/>
<dbReference type="Gene3D" id="3.90.1200.10">
    <property type="match status" value="1"/>
</dbReference>
<keyword evidence="2" id="KW-0808">Transferase</keyword>
<evidence type="ECO:0000313" key="2">
    <source>
        <dbReference type="EMBL" id="SCL24483.1"/>
    </source>
</evidence>
<evidence type="ECO:0000313" key="3">
    <source>
        <dbReference type="Proteomes" id="UP000198906"/>
    </source>
</evidence>
<protein>
    <submittedName>
        <fullName evidence="2">Phosphotransferase enzyme family protein</fullName>
    </submittedName>
</protein>
<dbReference type="STRING" id="47866.GA0074694_3944"/>
<name>A0A1C6S4U7_9ACTN</name>
<dbReference type="InterPro" id="IPR051678">
    <property type="entry name" value="AGP_Transferase"/>
</dbReference>
<keyword evidence="3" id="KW-1185">Reference proteome</keyword>
<dbReference type="PIRSF" id="PIRSF000707">
    <property type="entry name" value="Hygromycin-B_kinase"/>
    <property type="match status" value="1"/>
</dbReference>
<reference evidence="3" key="1">
    <citation type="submission" date="2016-06" db="EMBL/GenBank/DDBJ databases">
        <authorList>
            <person name="Varghese N."/>
        </authorList>
    </citation>
    <scope>NUCLEOTIDE SEQUENCE [LARGE SCALE GENOMIC DNA]</scope>
    <source>
        <strain evidence="3">DSM 46123</strain>
    </source>
</reference>
<proteinExistence type="predicted"/>
<gene>
    <name evidence="2" type="ORF">GA0074694_3944</name>
</gene>
<feature type="domain" description="Aminoglycoside phosphotransferase" evidence="1">
    <location>
        <begin position="7"/>
        <end position="237"/>
    </location>
</feature>
<organism evidence="2 3">
    <name type="scientific">Micromonospora inyonensis</name>
    <dbReference type="NCBI Taxonomy" id="47866"/>
    <lineage>
        <taxon>Bacteria</taxon>
        <taxon>Bacillati</taxon>
        <taxon>Actinomycetota</taxon>
        <taxon>Actinomycetes</taxon>
        <taxon>Micromonosporales</taxon>
        <taxon>Micromonosporaceae</taxon>
        <taxon>Micromonospora</taxon>
    </lineage>
</organism>
<dbReference type="Proteomes" id="UP000198906">
    <property type="component" value="Unassembled WGS sequence"/>
</dbReference>
<dbReference type="InterPro" id="IPR011009">
    <property type="entry name" value="Kinase-like_dom_sf"/>
</dbReference>
<dbReference type="GO" id="GO:0016740">
    <property type="term" value="F:transferase activity"/>
    <property type="evidence" value="ECO:0007669"/>
    <property type="project" value="UniProtKB-KW"/>
</dbReference>
<dbReference type="InterPro" id="IPR002575">
    <property type="entry name" value="Aminoglycoside_PTrfase"/>
</dbReference>
<sequence>MGKVVGVRDGVGSPYVLKVYPATARRRRDTELLAQRLLGDVPGIVGPRPVGHGQLDGAAGVSFLLMTRLDGVRWADRRADLDPAQTTALTREVGRALRRLHTVAGRQFGDLLDDGPWWPTAWDRVAARTGDLIAEHLASGGPPHLADRIRRFVERHRPAMASCPGPVLCHNDFIDSNLLVPATGEPLLCGAVDLERASWNDPLSDLAQTRLHVRQHRPADTTVLVEGYGVDGPDEHRRLDVHEVLHALAERNWVAYDRPAGWRESIAALDDLLTDRT</sequence>
<dbReference type="InterPro" id="IPR016259">
    <property type="entry name" value="Hygromycin-B_Kinase"/>
</dbReference>
<dbReference type="SUPFAM" id="SSF56112">
    <property type="entry name" value="Protein kinase-like (PK-like)"/>
    <property type="match status" value="1"/>
</dbReference>
<accession>A0A1C6S4U7</accession>
<dbReference type="Pfam" id="PF01636">
    <property type="entry name" value="APH"/>
    <property type="match status" value="1"/>
</dbReference>
<evidence type="ECO:0000259" key="1">
    <source>
        <dbReference type="Pfam" id="PF01636"/>
    </source>
</evidence>